<reference evidence="1" key="1">
    <citation type="submission" date="2023-04" db="EMBL/GenBank/DDBJ databases">
        <title>A chromosome-level genome assembly of the parasitoid wasp Eretmocerus hayati.</title>
        <authorList>
            <person name="Zhong Y."/>
            <person name="Liu S."/>
            <person name="Liu Y."/>
        </authorList>
    </citation>
    <scope>NUCLEOTIDE SEQUENCE</scope>
    <source>
        <strain evidence="1">ZJU_SS_LIU_2023</strain>
    </source>
</reference>
<evidence type="ECO:0000313" key="1">
    <source>
        <dbReference type="EMBL" id="KAJ8680535.1"/>
    </source>
</evidence>
<organism evidence="1 2">
    <name type="scientific">Eretmocerus hayati</name>
    <dbReference type="NCBI Taxonomy" id="131215"/>
    <lineage>
        <taxon>Eukaryota</taxon>
        <taxon>Metazoa</taxon>
        <taxon>Ecdysozoa</taxon>
        <taxon>Arthropoda</taxon>
        <taxon>Hexapoda</taxon>
        <taxon>Insecta</taxon>
        <taxon>Pterygota</taxon>
        <taxon>Neoptera</taxon>
        <taxon>Endopterygota</taxon>
        <taxon>Hymenoptera</taxon>
        <taxon>Apocrita</taxon>
        <taxon>Proctotrupomorpha</taxon>
        <taxon>Chalcidoidea</taxon>
        <taxon>Aphelinidae</taxon>
        <taxon>Aphelininae</taxon>
        <taxon>Eretmocerus</taxon>
    </lineage>
</organism>
<sequence>MSGETLFEPATNLNHIEIQPNGREISVIESVDVKGSHPPRLSEAFDRVLKRTEVELLVRRFLEPTDTQNSNVELVKYHLRPYSTEKIGFLGSHLCLVAQIRTANRDESAPEENREISFFVKTLPWDVPSQAAYIEEKGCFKKEAQFYEKLVPLMMRKYRGKQWSPNCYFVKRNVLVFEDLNERGFASRPRQLFDEKTARAAMACLARLHASSLLAEEQLDGKTLAEVFPDQVRESEYKRDGRSYEWYSNAMDLAIHIAQRDLGFTKNNDCSEAILSASKIVFDLATPSTSKRNVLSHGDLWSSNLLFNKSEDDPQALLVDFQLTRYSPLAHDPVQLLHLTTSRSFREAKQKAMLEYYHACLVETLKISSYEGKVPELEEVMQGAEEQKYPAVVAAAIFLPTVLMDGKTGAKIMDNTDSYEHYYFRDRKPFVDEIMSRDEEYAQRLRETFRELAELSLIADTLPRLT</sequence>
<name>A0ACC2PFJ4_9HYME</name>
<comment type="caution">
    <text evidence="1">The sequence shown here is derived from an EMBL/GenBank/DDBJ whole genome shotgun (WGS) entry which is preliminary data.</text>
</comment>
<gene>
    <name evidence="1" type="ORF">QAD02_016322</name>
</gene>
<protein>
    <submittedName>
        <fullName evidence="1">Uncharacterized protein</fullName>
    </submittedName>
</protein>
<dbReference type="EMBL" id="CM056742">
    <property type="protein sequence ID" value="KAJ8680535.1"/>
    <property type="molecule type" value="Genomic_DNA"/>
</dbReference>
<dbReference type="Proteomes" id="UP001239111">
    <property type="component" value="Chromosome 2"/>
</dbReference>
<evidence type="ECO:0000313" key="2">
    <source>
        <dbReference type="Proteomes" id="UP001239111"/>
    </source>
</evidence>
<keyword evidence="2" id="KW-1185">Reference proteome</keyword>
<accession>A0ACC2PFJ4</accession>
<proteinExistence type="predicted"/>